<keyword evidence="2" id="KW-1185">Reference proteome</keyword>
<gene>
    <name evidence="1" type="ORF">BDN71DRAFT_1445978</name>
</gene>
<name>A0A9P6A3T8_PLEER</name>
<accession>A0A9P6A3T8</accession>
<proteinExistence type="predicted"/>
<evidence type="ECO:0000313" key="1">
    <source>
        <dbReference type="EMBL" id="KAF9496711.1"/>
    </source>
</evidence>
<dbReference type="Proteomes" id="UP000807025">
    <property type="component" value="Unassembled WGS sequence"/>
</dbReference>
<protein>
    <submittedName>
        <fullName evidence="1">Uncharacterized protein</fullName>
    </submittedName>
</protein>
<evidence type="ECO:0000313" key="2">
    <source>
        <dbReference type="Proteomes" id="UP000807025"/>
    </source>
</evidence>
<organism evidence="1 2">
    <name type="scientific">Pleurotus eryngii</name>
    <name type="common">Boletus of the steppes</name>
    <dbReference type="NCBI Taxonomy" id="5323"/>
    <lineage>
        <taxon>Eukaryota</taxon>
        <taxon>Fungi</taxon>
        <taxon>Dikarya</taxon>
        <taxon>Basidiomycota</taxon>
        <taxon>Agaricomycotina</taxon>
        <taxon>Agaricomycetes</taxon>
        <taxon>Agaricomycetidae</taxon>
        <taxon>Agaricales</taxon>
        <taxon>Pleurotineae</taxon>
        <taxon>Pleurotaceae</taxon>
        <taxon>Pleurotus</taxon>
    </lineage>
</organism>
<reference evidence="1" key="1">
    <citation type="submission" date="2020-11" db="EMBL/GenBank/DDBJ databases">
        <authorList>
            <consortium name="DOE Joint Genome Institute"/>
            <person name="Ahrendt S."/>
            <person name="Riley R."/>
            <person name="Andreopoulos W."/>
            <person name="Labutti K."/>
            <person name="Pangilinan J."/>
            <person name="Ruiz-Duenas F.J."/>
            <person name="Barrasa J.M."/>
            <person name="Sanchez-Garcia M."/>
            <person name="Camarero S."/>
            <person name="Miyauchi S."/>
            <person name="Serrano A."/>
            <person name="Linde D."/>
            <person name="Babiker R."/>
            <person name="Drula E."/>
            <person name="Ayuso-Fernandez I."/>
            <person name="Pacheco R."/>
            <person name="Padilla G."/>
            <person name="Ferreira P."/>
            <person name="Barriuso J."/>
            <person name="Kellner H."/>
            <person name="Castanera R."/>
            <person name="Alfaro M."/>
            <person name="Ramirez L."/>
            <person name="Pisabarro A.G."/>
            <person name="Kuo A."/>
            <person name="Tritt A."/>
            <person name="Lipzen A."/>
            <person name="He G."/>
            <person name="Yan M."/>
            <person name="Ng V."/>
            <person name="Cullen D."/>
            <person name="Martin F."/>
            <person name="Rosso M.-N."/>
            <person name="Henrissat B."/>
            <person name="Hibbett D."/>
            <person name="Martinez A.T."/>
            <person name="Grigoriev I.V."/>
        </authorList>
    </citation>
    <scope>NUCLEOTIDE SEQUENCE</scope>
    <source>
        <strain evidence="1">ATCC 90797</strain>
    </source>
</reference>
<comment type="caution">
    <text evidence="1">The sequence shown here is derived from an EMBL/GenBank/DDBJ whole genome shotgun (WGS) entry which is preliminary data.</text>
</comment>
<dbReference type="AlphaFoldDB" id="A0A9P6A3T8"/>
<sequence length="83" mass="8868">MVGQVVKFNVIPRLRLADTGKFSVVPGLSGQGHPLAGDRAAFPRHRSARVALKACAWLTTSLENWGVNRGKPRDGDGSSSRAN</sequence>
<dbReference type="EMBL" id="MU154550">
    <property type="protein sequence ID" value="KAF9496711.1"/>
    <property type="molecule type" value="Genomic_DNA"/>
</dbReference>